<organism evidence="3 4">
    <name type="scientific">Amycolatopsis thailandensis</name>
    <dbReference type="NCBI Taxonomy" id="589330"/>
    <lineage>
        <taxon>Bacteria</taxon>
        <taxon>Bacillati</taxon>
        <taxon>Actinomycetota</taxon>
        <taxon>Actinomycetes</taxon>
        <taxon>Pseudonocardiales</taxon>
        <taxon>Pseudonocardiaceae</taxon>
        <taxon>Amycolatopsis</taxon>
    </lineage>
</organism>
<evidence type="ECO:0000313" key="4">
    <source>
        <dbReference type="Proteomes" id="UP000215223"/>
    </source>
</evidence>
<dbReference type="Pfam" id="PF12079">
    <property type="entry name" value="DUF3558"/>
    <property type="match status" value="1"/>
</dbReference>
<reference evidence="3 4" key="1">
    <citation type="submission" date="2017-07" db="EMBL/GenBank/DDBJ databases">
        <title>Amycolatopsis thailandensis Genome sequencing and assembly.</title>
        <authorList>
            <person name="Kaur N."/>
            <person name="Mayilraj S."/>
        </authorList>
    </citation>
    <scope>NUCLEOTIDE SEQUENCE [LARGE SCALE GENOMIC DNA]</scope>
    <source>
        <strain evidence="3 4">JCM 16380</strain>
    </source>
</reference>
<dbReference type="AlphaFoldDB" id="A0A229S914"/>
<dbReference type="InterPro" id="IPR024520">
    <property type="entry name" value="DUF3558"/>
</dbReference>
<evidence type="ECO:0000313" key="3">
    <source>
        <dbReference type="EMBL" id="OXM55427.1"/>
    </source>
</evidence>
<comment type="caution">
    <text evidence="3">The sequence shown here is derived from an EMBL/GenBank/DDBJ whole genome shotgun (WGS) entry which is preliminary data.</text>
</comment>
<evidence type="ECO:0008006" key="5">
    <source>
        <dbReference type="Google" id="ProtNLM"/>
    </source>
</evidence>
<feature type="compositionally biased region" description="Polar residues" evidence="1">
    <location>
        <begin position="1"/>
        <end position="30"/>
    </location>
</feature>
<keyword evidence="2" id="KW-0812">Transmembrane</keyword>
<protein>
    <recommendedName>
        <fullName evidence="5">DUF3558 domain-containing protein</fullName>
    </recommendedName>
</protein>
<accession>A0A229S914</accession>
<name>A0A229S914_9PSEU</name>
<keyword evidence="2" id="KW-0472">Membrane</keyword>
<evidence type="ECO:0000256" key="1">
    <source>
        <dbReference type="SAM" id="MobiDB-lite"/>
    </source>
</evidence>
<dbReference type="Proteomes" id="UP000215223">
    <property type="component" value="Unassembled WGS sequence"/>
</dbReference>
<keyword evidence="4" id="KW-1185">Reference proteome</keyword>
<feature type="transmembrane region" description="Helical" evidence="2">
    <location>
        <begin position="73"/>
        <end position="90"/>
    </location>
</feature>
<feature type="region of interest" description="Disordered" evidence="1">
    <location>
        <begin position="1"/>
        <end position="37"/>
    </location>
</feature>
<gene>
    <name evidence="3" type="ORF">CFP71_17150</name>
</gene>
<evidence type="ECO:0000256" key="2">
    <source>
        <dbReference type="SAM" id="Phobius"/>
    </source>
</evidence>
<proteinExistence type="predicted"/>
<keyword evidence="2" id="KW-1133">Transmembrane helix</keyword>
<dbReference type="EMBL" id="NMQT01000060">
    <property type="protein sequence ID" value="OXM55427.1"/>
    <property type="molecule type" value="Genomic_DNA"/>
</dbReference>
<dbReference type="OrthoDB" id="3635424at2"/>
<sequence length="273" mass="29519">MSSIRLSRHSVNSSRRSAPCSTRRSRQSAPSKRARSVSCRFRRISSRSPTCVTVPEWTNRSNGRSSRMPSRNNVRFVAVAVFAVAVFMGGCGPGKPDPLLKERPTPARVGGAIPVTPVKQPVDLASFRADPCGSLKREDIAALVIDPPDRVKPARADSPLTGCAWVTRDAPQLRVQVPAVKEKSLAGLSTLSASNQGTYSGWRELSIEGLPAAQYHLFGDMKSCAMVVGVSDDAALEFDYMYPDGVDSQYWGADRCAGVLKAAELVIGNLRDR</sequence>